<evidence type="ECO:0000256" key="1">
    <source>
        <dbReference type="SAM" id="MobiDB-lite"/>
    </source>
</evidence>
<feature type="compositionally biased region" description="Basic and acidic residues" evidence="1">
    <location>
        <begin position="301"/>
        <end position="312"/>
    </location>
</feature>
<dbReference type="Proteomes" id="UP001228044">
    <property type="component" value="Unassembled WGS sequence"/>
</dbReference>
<dbReference type="EMBL" id="JAUHHC010000004">
    <property type="protein sequence ID" value="MDN3921520.1"/>
    <property type="molecule type" value="Genomic_DNA"/>
</dbReference>
<sequence length="312" mass="33869">MTKLQIRAIRAAKQTGAFLLLHEHEDQVLMTLAPWVYRLFVMLLRCASHKTGQGETSYAHLVRLMTPIQPRSGPKHFVPDVQAIKKVIRQLEDRRILSRDKLHSQAEGRLLFMVAPRYAEARPLSELEPLSRTPSKARKGPIHRGSDDSRSELEPQTRTPLTTGIQGHIETDELSTKTRVIPEPPGTGIPADSISIAAGEKFGPPRGPDTRPAGAGHAPPASPTTRAMRARLNQSSAPQGARPDAPQGATAAKPPSARIRRPSNAVLKVDAGGGLAAKPPAGDADGPMCPYPRLSDGLRWMTEDQARAEPQE</sequence>
<feature type="compositionally biased region" description="Polar residues" evidence="1">
    <location>
        <begin position="156"/>
        <end position="165"/>
    </location>
</feature>
<reference evidence="2 3" key="1">
    <citation type="submission" date="2023-06" db="EMBL/GenBank/DDBJ databases">
        <title>Pelomonas sp. PFR6 16S ribosomal RNA gene Genome sequencing and assembly.</title>
        <authorList>
            <person name="Woo H."/>
        </authorList>
    </citation>
    <scope>NUCLEOTIDE SEQUENCE [LARGE SCALE GENOMIC DNA]</scope>
    <source>
        <strain evidence="2 3">PFR6</strain>
    </source>
</reference>
<feature type="compositionally biased region" description="Basic and acidic residues" evidence="1">
    <location>
        <begin position="144"/>
        <end position="155"/>
    </location>
</feature>
<gene>
    <name evidence="2" type="ORF">QWJ38_14600</name>
</gene>
<accession>A0ABT8DT82</accession>
<protein>
    <submittedName>
        <fullName evidence="2">Uncharacterized protein</fullName>
    </submittedName>
</protein>
<feature type="compositionally biased region" description="Low complexity" evidence="1">
    <location>
        <begin position="276"/>
        <end position="287"/>
    </location>
</feature>
<proteinExistence type="predicted"/>
<comment type="caution">
    <text evidence="2">The sequence shown here is derived from an EMBL/GenBank/DDBJ whole genome shotgun (WGS) entry which is preliminary data.</text>
</comment>
<keyword evidence="3" id="KW-1185">Reference proteome</keyword>
<evidence type="ECO:0000313" key="2">
    <source>
        <dbReference type="EMBL" id="MDN3921520.1"/>
    </source>
</evidence>
<name>A0ABT8DT82_9BURK</name>
<dbReference type="RefSeq" id="WP_290359843.1">
    <property type="nucleotide sequence ID" value="NZ_JAUHHC010000004.1"/>
</dbReference>
<organism evidence="2 3">
    <name type="scientific">Roseateles violae</name>
    <dbReference type="NCBI Taxonomy" id="3058042"/>
    <lineage>
        <taxon>Bacteria</taxon>
        <taxon>Pseudomonadati</taxon>
        <taxon>Pseudomonadota</taxon>
        <taxon>Betaproteobacteria</taxon>
        <taxon>Burkholderiales</taxon>
        <taxon>Sphaerotilaceae</taxon>
        <taxon>Roseateles</taxon>
    </lineage>
</organism>
<evidence type="ECO:0000313" key="3">
    <source>
        <dbReference type="Proteomes" id="UP001228044"/>
    </source>
</evidence>
<feature type="region of interest" description="Disordered" evidence="1">
    <location>
        <begin position="125"/>
        <end position="312"/>
    </location>
</feature>